<organism evidence="11 12">
    <name type="scientific">Araneus ventricosus</name>
    <name type="common">Orbweaver spider</name>
    <name type="synonym">Epeira ventricosa</name>
    <dbReference type="NCBI Taxonomy" id="182803"/>
    <lineage>
        <taxon>Eukaryota</taxon>
        <taxon>Metazoa</taxon>
        <taxon>Ecdysozoa</taxon>
        <taxon>Arthropoda</taxon>
        <taxon>Chelicerata</taxon>
        <taxon>Arachnida</taxon>
        <taxon>Araneae</taxon>
        <taxon>Araneomorphae</taxon>
        <taxon>Entelegynae</taxon>
        <taxon>Araneoidea</taxon>
        <taxon>Araneidae</taxon>
        <taxon>Araneus</taxon>
    </lineage>
</organism>
<feature type="domain" description="C2H2-type" evidence="10">
    <location>
        <begin position="67"/>
        <end position="89"/>
    </location>
</feature>
<evidence type="ECO:0000313" key="11">
    <source>
        <dbReference type="EMBL" id="GBM57071.1"/>
    </source>
</evidence>
<dbReference type="InterPro" id="IPR041661">
    <property type="entry name" value="ZN622/Rei1/Reh1_Znf-C2H2"/>
</dbReference>
<dbReference type="InterPro" id="IPR040025">
    <property type="entry name" value="Znf622/Rei1/Reh1"/>
</dbReference>
<dbReference type="PANTHER" id="PTHR13182:SF8">
    <property type="entry name" value="CYTOPLASMIC 60S SUBUNIT BIOGENESIS FACTOR ZNF622"/>
    <property type="match status" value="1"/>
</dbReference>
<keyword evidence="3" id="KW-0690">Ribosome biogenesis</keyword>
<keyword evidence="7" id="KW-0862">Zinc</keyword>
<comment type="similarity">
    <text evidence="8">Belongs to the REI1 family.</text>
</comment>
<comment type="caution">
    <text evidence="11">The sequence shown here is derived from an EMBL/GenBank/DDBJ whole genome shotgun (WGS) entry which is preliminary data.</text>
</comment>
<dbReference type="OrthoDB" id="19329at2759"/>
<evidence type="ECO:0000256" key="5">
    <source>
        <dbReference type="ARBA" id="ARBA00022737"/>
    </source>
</evidence>
<dbReference type="SMART" id="SM00355">
    <property type="entry name" value="ZnF_C2H2"/>
    <property type="match status" value="4"/>
</dbReference>
<dbReference type="Proteomes" id="UP000499080">
    <property type="component" value="Unassembled WGS sequence"/>
</dbReference>
<evidence type="ECO:0000256" key="4">
    <source>
        <dbReference type="ARBA" id="ARBA00022723"/>
    </source>
</evidence>
<dbReference type="GO" id="GO:0008270">
    <property type="term" value="F:zinc ion binding"/>
    <property type="evidence" value="ECO:0007669"/>
    <property type="project" value="UniProtKB-KW"/>
</dbReference>
<keyword evidence="6" id="KW-0863">Zinc-finger</keyword>
<feature type="region of interest" description="Disordered" evidence="9">
    <location>
        <begin position="95"/>
        <end position="130"/>
    </location>
</feature>
<dbReference type="EMBL" id="BGPR01001575">
    <property type="protein sequence ID" value="GBM57071.1"/>
    <property type="molecule type" value="Genomic_DNA"/>
</dbReference>
<comment type="subcellular location">
    <subcellularLocation>
        <location evidence="1">Cytoplasm</location>
    </subcellularLocation>
</comment>
<dbReference type="InterPro" id="IPR022755">
    <property type="entry name" value="Znf_C2H2_jaz"/>
</dbReference>
<keyword evidence="12" id="KW-1185">Reference proteome</keyword>
<dbReference type="PANTHER" id="PTHR13182">
    <property type="entry name" value="ZINC FINGER PROTEIN 622"/>
    <property type="match status" value="1"/>
</dbReference>
<keyword evidence="4" id="KW-0479">Metal-binding</keyword>
<keyword evidence="2" id="KW-0963">Cytoplasm</keyword>
<name>A0A4Y2GVW9_ARAVE</name>
<evidence type="ECO:0000256" key="1">
    <source>
        <dbReference type="ARBA" id="ARBA00004496"/>
    </source>
</evidence>
<dbReference type="GO" id="GO:0005737">
    <property type="term" value="C:cytoplasm"/>
    <property type="evidence" value="ECO:0007669"/>
    <property type="project" value="UniProtKB-SubCell"/>
</dbReference>
<sequence length="401" mass="46121">MSLTCLSCKVVFSVPELHQEHYKSDWHRYNLKRRLAELPSVSKEEFEKRAESSKEIQGNDARLSLRCEVCNKHFSTENAKNNHLKSKKHLDSLSEFSKDKKASREVARSDDKKTDKAGASADDRKADKADAVENVVDVDDDGEWESCDDSDDDENIITEGTLTVETNDCLFCNHQSQATEDNVTHMREAHSFFIPEKEKLVHLDKFIGFLAVKIHFGICLWCNGRGKQFKTVESLKKHMIDKGHCKILFEGKAKSAYKRFYQDGEIDVEEFEEVEPFDEAQEYDEIEDYDGSDEEEEESIEKLLKDADYEVKLPSGAVLGHRSLAVYYKQNLKPVNSDTKQKVKKVLQQYKSLGYTGTSGPLALKVARDVSYAQNMKQRYNLKLSMKMNKLQPHFRPQVMF</sequence>
<evidence type="ECO:0000313" key="12">
    <source>
        <dbReference type="Proteomes" id="UP000499080"/>
    </source>
</evidence>
<proteinExistence type="inferred from homology"/>
<reference evidence="11 12" key="1">
    <citation type="journal article" date="2019" name="Sci. Rep.">
        <title>Orb-weaving spider Araneus ventricosus genome elucidates the spidroin gene catalogue.</title>
        <authorList>
            <person name="Kono N."/>
            <person name="Nakamura H."/>
            <person name="Ohtoshi R."/>
            <person name="Moran D.A.P."/>
            <person name="Shinohara A."/>
            <person name="Yoshida Y."/>
            <person name="Fujiwara M."/>
            <person name="Mori M."/>
            <person name="Tomita M."/>
            <person name="Arakawa K."/>
        </authorList>
    </citation>
    <scope>NUCLEOTIDE SEQUENCE [LARGE SCALE GENOMIC DNA]</scope>
</reference>
<dbReference type="InterPro" id="IPR036236">
    <property type="entry name" value="Znf_C2H2_sf"/>
</dbReference>
<dbReference type="GO" id="GO:0030687">
    <property type="term" value="C:preribosome, large subunit precursor"/>
    <property type="evidence" value="ECO:0007669"/>
    <property type="project" value="TreeGrafter"/>
</dbReference>
<evidence type="ECO:0000256" key="9">
    <source>
        <dbReference type="SAM" id="MobiDB-lite"/>
    </source>
</evidence>
<keyword evidence="5" id="KW-0677">Repeat</keyword>
<dbReference type="GO" id="GO:0003676">
    <property type="term" value="F:nucleic acid binding"/>
    <property type="evidence" value="ECO:0007669"/>
    <property type="project" value="InterPro"/>
</dbReference>
<dbReference type="Pfam" id="PF12756">
    <property type="entry name" value="zf-C2H2_2"/>
    <property type="match status" value="1"/>
</dbReference>
<dbReference type="GO" id="GO:0042273">
    <property type="term" value="P:ribosomal large subunit biogenesis"/>
    <property type="evidence" value="ECO:0007669"/>
    <property type="project" value="UniProtKB-ARBA"/>
</dbReference>
<evidence type="ECO:0000256" key="7">
    <source>
        <dbReference type="ARBA" id="ARBA00022833"/>
    </source>
</evidence>
<accession>A0A4Y2GVW9</accession>
<dbReference type="PROSITE" id="PS00028">
    <property type="entry name" value="ZINC_FINGER_C2H2_1"/>
    <property type="match status" value="1"/>
</dbReference>
<protein>
    <submittedName>
        <fullName evidence="11">Zinc finger protein 622</fullName>
    </submittedName>
</protein>
<dbReference type="SMART" id="SM00451">
    <property type="entry name" value="ZnF_U1"/>
    <property type="match status" value="2"/>
</dbReference>
<dbReference type="InterPro" id="IPR003604">
    <property type="entry name" value="Matrin/U1-like-C_Znf_C2H2"/>
</dbReference>
<evidence type="ECO:0000259" key="10">
    <source>
        <dbReference type="PROSITE" id="PS00028"/>
    </source>
</evidence>
<dbReference type="SUPFAM" id="SSF57667">
    <property type="entry name" value="beta-beta-alpha zinc fingers"/>
    <property type="match status" value="2"/>
</dbReference>
<dbReference type="Pfam" id="PF12171">
    <property type="entry name" value="zf-C2H2_jaz"/>
    <property type="match status" value="1"/>
</dbReference>
<evidence type="ECO:0000256" key="8">
    <source>
        <dbReference type="ARBA" id="ARBA00034126"/>
    </source>
</evidence>
<dbReference type="AlphaFoldDB" id="A0A4Y2GVW9"/>
<gene>
    <name evidence="11" type="primary">Znf622</name>
    <name evidence="11" type="ORF">AVEN_157034_1</name>
</gene>
<evidence type="ECO:0000256" key="3">
    <source>
        <dbReference type="ARBA" id="ARBA00022517"/>
    </source>
</evidence>
<dbReference type="Gene3D" id="3.30.160.60">
    <property type="entry name" value="Classic Zinc Finger"/>
    <property type="match status" value="1"/>
</dbReference>
<evidence type="ECO:0000256" key="2">
    <source>
        <dbReference type="ARBA" id="ARBA00022490"/>
    </source>
</evidence>
<dbReference type="InterPro" id="IPR013087">
    <property type="entry name" value="Znf_C2H2_type"/>
</dbReference>
<evidence type="ECO:0000256" key="6">
    <source>
        <dbReference type="ARBA" id="ARBA00022771"/>
    </source>
</evidence>